<evidence type="ECO:0000313" key="3">
    <source>
        <dbReference type="EMBL" id="CDM65803.1"/>
    </source>
</evidence>
<dbReference type="RefSeq" id="WP_157770780.1">
    <property type="nucleotide sequence ID" value="NZ_CBXV010000006.1"/>
</dbReference>
<accession>A0A0B6WWY1</accession>
<feature type="compositionally biased region" description="Pro residues" evidence="1">
    <location>
        <begin position="181"/>
        <end position="190"/>
    </location>
</feature>
<organism evidence="3 4">
    <name type="scientific">Pyrinomonas methylaliphatogenes</name>
    <dbReference type="NCBI Taxonomy" id="454194"/>
    <lineage>
        <taxon>Bacteria</taxon>
        <taxon>Pseudomonadati</taxon>
        <taxon>Acidobacteriota</taxon>
        <taxon>Blastocatellia</taxon>
        <taxon>Blastocatellales</taxon>
        <taxon>Pyrinomonadaceae</taxon>
        <taxon>Pyrinomonas</taxon>
    </lineage>
</organism>
<feature type="chain" id="PRO_5002125443" evidence="2">
    <location>
        <begin position="30"/>
        <end position="312"/>
    </location>
</feature>
<keyword evidence="4" id="KW-1185">Reference proteome</keyword>
<reference evidence="3 4" key="2">
    <citation type="submission" date="2015-01" db="EMBL/GenBank/DDBJ databases">
        <title>Complete genome sequence of Pyrinomonas methylaliphatogenes type strain K22T.</title>
        <authorList>
            <person name="Lee K.C.Y."/>
            <person name="Power J.F."/>
            <person name="Dunfield P.F."/>
            <person name="Morgan X.C."/>
            <person name="Huttenhower C."/>
            <person name="Stott M.B."/>
        </authorList>
    </citation>
    <scope>NUCLEOTIDE SEQUENCE [LARGE SCALE GENOMIC DNA]</scope>
    <source>
        <strain evidence="3 4">K22</strain>
    </source>
</reference>
<gene>
    <name evidence="3" type="ORF">PYK22_01810</name>
</gene>
<reference evidence="3 4" key="1">
    <citation type="submission" date="2013-12" db="EMBL/GenBank/DDBJ databases">
        <authorList>
            <person name="Stott M."/>
        </authorList>
    </citation>
    <scope>NUCLEOTIDE SEQUENCE [LARGE SCALE GENOMIC DNA]</scope>
    <source>
        <strain evidence="3 4">K22</strain>
    </source>
</reference>
<protein>
    <submittedName>
        <fullName evidence="3">Uncharacterized protein</fullName>
    </submittedName>
</protein>
<evidence type="ECO:0000313" key="4">
    <source>
        <dbReference type="Proteomes" id="UP000031518"/>
    </source>
</evidence>
<evidence type="ECO:0000256" key="1">
    <source>
        <dbReference type="SAM" id="MobiDB-lite"/>
    </source>
</evidence>
<feature type="signal peptide" evidence="2">
    <location>
        <begin position="1"/>
        <end position="29"/>
    </location>
</feature>
<dbReference type="STRING" id="454194.PYK22_01810"/>
<dbReference type="Proteomes" id="UP000031518">
    <property type="component" value="Unassembled WGS sequence"/>
</dbReference>
<dbReference type="EMBL" id="CBXV010000006">
    <property type="protein sequence ID" value="CDM65803.1"/>
    <property type="molecule type" value="Genomic_DNA"/>
</dbReference>
<proteinExistence type="predicted"/>
<name>A0A0B6WWY1_9BACT</name>
<keyword evidence="2" id="KW-0732">Signal</keyword>
<evidence type="ECO:0000256" key="2">
    <source>
        <dbReference type="SAM" id="SignalP"/>
    </source>
</evidence>
<dbReference type="AlphaFoldDB" id="A0A0B6WWY1"/>
<dbReference type="OrthoDB" id="128756at2"/>
<feature type="region of interest" description="Disordered" evidence="1">
    <location>
        <begin position="163"/>
        <end position="190"/>
    </location>
</feature>
<sequence precursor="true">MRLSNSTPCVKRYAVMISSLLLVSFVSFAKAQDQGAKGWPPEKRYVSVQTGPGPASGTFVFISSEMSFNKIVKGAPFAAEEVTESVQTLADGNRIARRSTATIYRDGEGRVRREQVLDMIGPFPAKVEPLHLIFISDPVAKVNYILDPRTNTARKHAFLELPKDLGPMSPPPHGEGKPGPDATPLPPPGPISTITAVGPSEKFGSEEVKSESLGKQVIEGVEAEGTRLTLTIPAGAIGNERPIEVVFERWYSPELQMVVMTRHSDPRFGETTYRLTNIKRGEPDRSLFEVPSNYTIEELPVPQREFRIKRRG</sequence>